<protein>
    <recommendedName>
        <fullName evidence="5">TniQ protein</fullName>
    </recommendedName>
</protein>
<dbReference type="OrthoDB" id="2543325at2"/>
<dbReference type="EMBL" id="FRAR01000029">
    <property type="protein sequence ID" value="SHK90433.1"/>
    <property type="molecule type" value="Genomic_DNA"/>
</dbReference>
<dbReference type="Proteomes" id="UP000183997">
    <property type="component" value="Unassembled WGS sequence"/>
</dbReference>
<evidence type="ECO:0000313" key="2">
    <source>
        <dbReference type="EMBL" id="SHK90433.1"/>
    </source>
</evidence>
<organism evidence="3 4">
    <name type="scientific">Desulforamulus aeronauticus DSM 10349</name>
    <dbReference type="NCBI Taxonomy" id="1121421"/>
    <lineage>
        <taxon>Bacteria</taxon>
        <taxon>Bacillati</taxon>
        <taxon>Bacillota</taxon>
        <taxon>Clostridia</taxon>
        <taxon>Eubacteriales</taxon>
        <taxon>Peptococcaceae</taxon>
        <taxon>Desulforamulus</taxon>
    </lineage>
</organism>
<gene>
    <name evidence="1" type="ORF">SAMN02745123_02815</name>
    <name evidence="2" type="ORF">SAMN02745123_03536</name>
    <name evidence="3" type="ORF">SAMN02745123_03874</name>
</gene>
<reference evidence="4" key="1">
    <citation type="submission" date="2016-11" db="EMBL/GenBank/DDBJ databases">
        <authorList>
            <person name="Varghese N."/>
            <person name="Submissions S."/>
        </authorList>
    </citation>
    <scope>NUCLEOTIDE SEQUENCE [LARGE SCALE GENOMIC DNA]</scope>
    <source>
        <strain evidence="4">DSM 10349</strain>
    </source>
</reference>
<reference evidence="3" key="2">
    <citation type="submission" date="2016-11" db="EMBL/GenBank/DDBJ databases">
        <authorList>
            <person name="Jaros S."/>
            <person name="Januszkiewicz K."/>
            <person name="Wedrychowicz H."/>
        </authorList>
    </citation>
    <scope>NUCLEOTIDE SEQUENCE [LARGE SCALE GENOMIC DNA]</scope>
    <source>
        <strain evidence="3">DSM 10349</strain>
    </source>
</reference>
<name>A0A1M6X2Q8_9FIRM</name>
<evidence type="ECO:0000313" key="4">
    <source>
        <dbReference type="Proteomes" id="UP000183997"/>
    </source>
</evidence>
<dbReference type="AlphaFoldDB" id="A0A1M6X2Q8"/>
<evidence type="ECO:0008006" key="5">
    <source>
        <dbReference type="Google" id="ProtNLM"/>
    </source>
</evidence>
<dbReference type="EMBL" id="FRAR01000038">
    <property type="protein sequence ID" value="SHL00204.1"/>
    <property type="molecule type" value="Genomic_DNA"/>
</dbReference>
<dbReference type="STRING" id="1121421.SAMN02745123_02815"/>
<dbReference type="EMBL" id="FRAR01000021">
    <property type="protein sequence ID" value="SHK70307.1"/>
    <property type="molecule type" value="Genomic_DNA"/>
</dbReference>
<evidence type="ECO:0000313" key="1">
    <source>
        <dbReference type="EMBL" id="SHK70307.1"/>
    </source>
</evidence>
<keyword evidence="4" id="KW-1185">Reference proteome</keyword>
<dbReference type="RefSeq" id="WP_139257390.1">
    <property type="nucleotide sequence ID" value="NZ_FRAR01000021.1"/>
</dbReference>
<sequence length="392" mass="46487">MKIGTRNIAFFERLNFDLEIIRNSSYAPILEYLEENNYYLGRYRPVREFQSNFLNNYTDHNLRYCPICMSMGHHYTYFQTKSVKNCLIHNEKLHSVCPTCKKPIPYIINNYNIKAINKLSIDSMEECTNICLNCFGPLSNVKNIKNPSSFEDRIASKTTSFFIHNILLLDNELVIDKSSSWAVNSYFSKVGSNIIYFNVKTGRNKFSARLNESQYIDINDCYWKIYKSVCRFIRKQIINKKHQRYLHNITTWGTEEIILEPFSYVYFRCIVEKKDRFYRIDKKPENWPPEEIDEGSYIPDKNCIGYIYSIQKQFVEGDIDYNTAQLTINNVLAWAFLKLYKRCQSYVQKENRILVYFDDLTKELGRPVYLLKKSPKGNFDTVVYSPNLDQLE</sequence>
<evidence type="ECO:0000313" key="3">
    <source>
        <dbReference type="EMBL" id="SHL00204.1"/>
    </source>
</evidence>
<accession>A0A1M6X2Q8</accession>
<proteinExistence type="predicted"/>